<dbReference type="EMBL" id="CVRI01000024">
    <property type="protein sequence ID" value="CRK92241.1"/>
    <property type="molecule type" value="Genomic_DNA"/>
</dbReference>
<keyword evidence="1" id="KW-0812">Transmembrane</keyword>
<reference evidence="2 3" key="1">
    <citation type="submission" date="2015-04" db="EMBL/GenBank/DDBJ databases">
        <authorList>
            <person name="Syromyatnikov M.Y."/>
            <person name="Popov V.N."/>
        </authorList>
    </citation>
    <scope>NUCLEOTIDE SEQUENCE [LARGE SCALE GENOMIC DNA]</scope>
</reference>
<dbReference type="Proteomes" id="UP000183832">
    <property type="component" value="Unassembled WGS sequence"/>
</dbReference>
<gene>
    <name evidence="2" type="ORF">CLUMA_CG005809</name>
</gene>
<evidence type="ECO:0000313" key="3">
    <source>
        <dbReference type="Proteomes" id="UP000183832"/>
    </source>
</evidence>
<sequence length="99" mass="11336">MHNIRENMETAKASDIKLKKSFREKLSNILHVEISHGQPLIHIFCFGLLLCTFPACTNLCLKWKEPQKPHRGRENVTCGFIYSSLVLISNHDLFLGSRA</sequence>
<dbReference type="AlphaFoldDB" id="A0A1J1I1J3"/>
<name>A0A1J1I1J3_9DIPT</name>
<organism evidence="2 3">
    <name type="scientific">Clunio marinus</name>
    <dbReference type="NCBI Taxonomy" id="568069"/>
    <lineage>
        <taxon>Eukaryota</taxon>
        <taxon>Metazoa</taxon>
        <taxon>Ecdysozoa</taxon>
        <taxon>Arthropoda</taxon>
        <taxon>Hexapoda</taxon>
        <taxon>Insecta</taxon>
        <taxon>Pterygota</taxon>
        <taxon>Neoptera</taxon>
        <taxon>Endopterygota</taxon>
        <taxon>Diptera</taxon>
        <taxon>Nematocera</taxon>
        <taxon>Chironomoidea</taxon>
        <taxon>Chironomidae</taxon>
        <taxon>Clunio</taxon>
    </lineage>
</organism>
<keyword evidence="1" id="KW-0472">Membrane</keyword>
<evidence type="ECO:0000313" key="2">
    <source>
        <dbReference type="EMBL" id="CRK92241.1"/>
    </source>
</evidence>
<feature type="transmembrane region" description="Helical" evidence="1">
    <location>
        <begin position="40"/>
        <end position="61"/>
    </location>
</feature>
<accession>A0A1J1I1J3</accession>
<keyword evidence="1" id="KW-1133">Transmembrane helix</keyword>
<protein>
    <submittedName>
        <fullName evidence="2">CLUMA_CG005809, isoform A</fullName>
    </submittedName>
</protein>
<keyword evidence="3" id="KW-1185">Reference proteome</keyword>
<evidence type="ECO:0000256" key="1">
    <source>
        <dbReference type="SAM" id="Phobius"/>
    </source>
</evidence>
<proteinExistence type="predicted"/>